<dbReference type="Proteomes" id="UP001648503">
    <property type="component" value="Unassembled WGS sequence"/>
</dbReference>
<evidence type="ECO:0000256" key="2">
    <source>
        <dbReference type="SAM" id="SignalP"/>
    </source>
</evidence>
<comment type="caution">
    <text evidence="3">The sequence shown here is derived from an EMBL/GenBank/DDBJ whole genome shotgun (WGS) entry which is preliminary data.</text>
</comment>
<evidence type="ECO:0000256" key="1">
    <source>
        <dbReference type="SAM" id="Phobius"/>
    </source>
</evidence>
<evidence type="ECO:0000313" key="4">
    <source>
        <dbReference type="Proteomes" id="UP001648503"/>
    </source>
</evidence>
<evidence type="ECO:0000313" key="3">
    <source>
        <dbReference type="EMBL" id="KAH6595508.1"/>
    </source>
</evidence>
<accession>A0ABQ8FBS7</accession>
<feature type="transmembrane region" description="Helical" evidence="1">
    <location>
        <begin position="162"/>
        <end position="182"/>
    </location>
</feature>
<keyword evidence="1" id="KW-0812">Transmembrane</keyword>
<gene>
    <name evidence="3" type="ORF">BASA50_005718</name>
</gene>
<name>A0ABQ8FBS7_9FUNG</name>
<reference evidence="3 4" key="1">
    <citation type="submission" date="2021-02" db="EMBL/GenBank/DDBJ databases">
        <title>Variation within the Batrachochytrium salamandrivorans European outbreak.</title>
        <authorList>
            <person name="Kelly M."/>
            <person name="Pasmans F."/>
            <person name="Shea T.P."/>
            <person name="Munoz J.F."/>
            <person name="Carranza S."/>
            <person name="Cuomo C.A."/>
            <person name="Martel A."/>
        </authorList>
    </citation>
    <scope>NUCLEOTIDE SEQUENCE [LARGE SCALE GENOMIC DNA]</scope>
    <source>
        <strain evidence="3 4">AMFP18/2</strain>
    </source>
</reference>
<keyword evidence="1" id="KW-0472">Membrane</keyword>
<keyword evidence="4" id="KW-1185">Reference proteome</keyword>
<keyword evidence="2" id="KW-0732">Signal</keyword>
<sequence>MRLAGIRPSRLSISNLALFATVLANLLSFSLVKSQSVPDATPSPGAPPDMCSCYCCPSRSNPYGSQENCKNDMPEYIGGFSIGSPASCTSSACNVNFPVVCPVPPVRPPKGLTGGGAIRWGCKSGCRFGSDGQTLVNETARAPGIDGLDNAMYSDGHAMAFLPPYVVIAWTLGLAFILTDYFDRVLDSFI</sequence>
<keyword evidence="1" id="KW-1133">Transmembrane helix</keyword>
<dbReference type="EMBL" id="JAFCIX010000298">
    <property type="protein sequence ID" value="KAH6595508.1"/>
    <property type="molecule type" value="Genomic_DNA"/>
</dbReference>
<protein>
    <submittedName>
        <fullName evidence="3">Uncharacterized protein</fullName>
    </submittedName>
</protein>
<organism evidence="3 4">
    <name type="scientific">Batrachochytrium salamandrivorans</name>
    <dbReference type="NCBI Taxonomy" id="1357716"/>
    <lineage>
        <taxon>Eukaryota</taxon>
        <taxon>Fungi</taxon>
        <taxon>Fungi incertae sedis</taxon>
        <taxon>Chytridiomycota</taxon>
        <taxon>Chytridiomycota incertae sedis</taxon>
        <taxon>Chytridiomycetes</taxon>
        <taxon>Rhizophydiales</taxon>
        <taxon>Rhizophydiales incertae sedis</taxon>
        <taxon>Batrachochytrium</taxon>
    </lineage>
</organism>
<proteinExistence type="predicted"/>
<feature type="chain" id="PRO_5047402107" evidence="2">
    <location>
        <begin position="35"/>
        <end position="190"/>
    </location>
</feature>
<feature type="signal peptide" evidence="2">
    <location>
        <begin position="1"/>
        <end position="34"/>
    </location>
</feature>